<evidence type="ECO:0000313" key="4">
    <source>
        <dbReference type="Proteomes" id="UP001486808"/>
    </source>
</evidence>
<organism evidence="3 4">
    <name type="scientific">Halopseudomonas sabulinigri</name>
    <dbReference type="NCBI Taxonomy" id="472181"/>
    <lineage>
        <taxon>Bacteria</taxon>
        <taxon>Pseudomonadati</taxon>
        <taxon>Pseudomonadota</taxon>
        <taxon>Gammaproteobacteria</taxon>
        <taxon>Pseudomonadales</taxon>
        <taxon>Pseudomonadaceae</taxon>
        <taxon>Halopseudomonas</taxon>
    </lineage>
</organism>
<accession>A0ABP9ZP19</accession>
<feature type="transmembrane region" description="Helical" evidence="1">
    <location>
        <begin position="51"/>
        <end position="73"/>
    </location>
</feature>
<keyword evidence="1" id="KW-0812">Transmembrane</keyword>
<dbReference type="Proteomes" id="UP001486808">
    <property type="component" value="Unassembled WGS sequence"/>
</dbReference>
<dbReference type="EMBL" id="BAABWD010000001">
    <property type="protein sequence ID" value="GAA6131206.1"/>
    <property type="molecule type" value="Genomic_DNA"/>
</dbReference>
<keyword evidence="1" id="KW-0472">Membrane</keyword>
<proteinExistence type="predicted"/>
<evidence type="ECO:0000256" key="1">
    <source>
        <dbReference type="SAM" id="Phobius"/>
    </source>
</evidence>
<protein>
    <recommendedName>
        <fullName evidence="2">YdbS-like PH domain-containing protein</fullName>
    </recommendedName>
</protein>
<name>A0ABP9ZP19_9GAMM</name>
<comment type="caution">
    <text evidence="3">The sequence shown here is derived from an EMBL/GenBank/DDBJ whole genome shotgun (WGS) entry which is preliminary data.</text>
</comment>
<reference evidence="3 4" key="1">
    <citation type="submission" date="2024-04" db="EMBL/GenBank/DDBJ databases">
        <title>Draft genome sequence of Halopseudomonas sabulinigri NBRC 116187.</title>
        <authorList>
            <person name="Miyakawa T."/>
            <person name="Kusuya Y."/>
            <person name="Miura T."/>
        </authorList>
    </citation>
    <scope>NUCLEOTIDE SEQUENCE [LARGE SCALE GENOMIC DNA]</scope>
    <source>
        <strain evidence="3 4">4NH20-0042</strain>
    </source>
</reference>
<dbReference type="PANTHER" id="PTHR37938">
    <property type="entry name" value="BLL0215 PROTEIN"/>
    <property type="match status" value="1"/>
</dbReference>
<dbReference type="InterPro" id="IPR005182">
    <property type="entry name" value="YdbS-like_PH"/>
</dbReference>
<gene>
    <name evidence="3" type="ORF">NBRC116187_15660</name>
</gene>
<sequence>MDLVRVSVFIQALRCHPCHSLSERFMSYIEESLSSGETIHKVFQLHWFAKVPMYCWIVLGIPTLGITWLIAIYEYFRLRSIEQGVTNKRVILKTGIISRNTEEMKLTSIETVEIEQSVWGRMFGYGTVKLTGRGISDVTFKNIDDPMAVKREIEGISNPVA</sequence>
<evidence type="ECO:0000313" key="3">
    <source>
        <dbReference type="EMBL" id="GAA6131206.1"/>
    </source>
</evidence>
<dbReference type="Pfam" id="PF03703">
    <property type="entry name" value="bPH_2"/>
    <property type="match status" value="1"/>
</dbReference>
<dbReference type="PANTHER" id="PTHR37938:SF1">
    <property type="entry name" value="BLL0215 PROTEIN"/>
    <property type="match status" value="1"/>
</dbReference>
<evidence type="ECO:0000259" key="2">
    <source>
        <dbReference type="Pfam" id="PF03703"/>
    </source>
</evidence>
<keyword evidence="1" id="KW-1133">Transmembrane helix</keyword>
<feature type="domain" description="YdbS-like PH" evidence="2">
    <location>
        <begin position="85"/>
        <end position="153"/>
    </location>
</feature>
<keyword evidence="4" id="KW-1185">Reference proteome</keyword>